<protein>
    <submittedName>
        <fullName evidence="2">Uncharacterized protein</fullName>
    </submittedName>
</protein>
<dbReference type="AlphaFoldDB" id="A0A1W1ICI9"/>
<organism evidence="2 3">
    <name type="scientific">Trichococcus pasteurii</name>
    <dbReference type="NCBI Taxonomy" id="43064"/>
    <lineage>
        <taxon>Bacteria</taxon>
        <taxon>Bacillati</taxon>
        <taxon>Bacillota</taxon>
        <taxon>Bacilli</taxon>
        <taxon>Lactobacillales</taxon>
        <taxon>Carnobacteriaceae</taxon>
        <taxon>Trichococcus</taxon>
    </lineage>
</organism>
<name>A0A1W1ICI9_9LACT</name>
<sequence length="95" mass="10783">MPVGMGKSKRASESIKKVPGISLWIPGTFLNVSCYRFMNKEYSTEMIDPPTMASSMIQMMNLLNLLNFEEVAPVFFVNIIPTFCFLHGIVYNIKI</sequence>
<proteinExistence type="predicted"/>
<keyword evidence="1" id="KW-0472">Membrane</keyword>
<dbReference type="STRING" id="43064.SAMN04488086_103192"/>
<feature type="transmembrane region" description="Helical" evidence="1">
    <location>
        <begin position="71"/>
        <end position="93"/>
    </location>
</feature>
<accession>A0A1W1ICI9</accession>
<gene>
    <name evidence="2" type="ORF">TPAS_388</name>
</gene>
<dbReference type="Proteomes" id="UP000195985">
    <property type="component" value="Unassembled WGS sequence"/>
</dbReference>
<keyword evidence="3" id="KW-1185">Reference proteome</keyword>
<keyword evidence="1" id="KW-1133">Transmembrane helix</keyword>
<evidence type="ECO:0000256" key="1">
    <source>
        <dbReference type="SAM" id="Phobius"/>
    </source>
</evidence>
<evidence type="ECO:0000313" key="3">
    <source>
        <dbReference type="Proteomes" id="UP000195985"/>
    </source>
</evidence>
<keyword evidence="1" id="KW-0812">Transmembrane</keyword>
<reference evidence="3" key="1">
    <citation type="submission" date="2016-04" db="EMBL/GenBank/DDBJ databases">
        <authorList>
            <person name="Strepis N."/>
        </authorList>
    </citation>
    <scope>NUCLEOTIDE SEQUENCE [LARGE SCALE GENOMIC DNA]</scope>
</reference>
<dbReference type="EMBL" id="FWEY01000001">
    <property type="protein sequence ID" value="SLM50716.1"/>
    <property type="molecule type" value="Genomic_DNA"/>
</dbReference>
<evidence type="ECO:0000313" key="2">
    <source>
        <dbReference type="EMBL" id="SLM50716.1"/>
    </source>
</evidence>